<sequence length="1003" mass="113846">MSLSNDRKIKFLRKAVTSGDLSWVEALLQNNVNPNTVIDDGQPALHYICCQNKLTRTHFKMIQSFIRCGADVDIQNKLGDSPIITLYRQTEDCEFRLQVFELLLGAGADVTCVDRDGNTVLHWIVRKKINQGIVEAVKWSLDNGLDVNIQNTMGQSALHVALKHNSRNLEIVELLLKNGADPNAIDTGRRTALDLICAHFKLEKVHLKMIERLIDYEADVNILDKRGYSPIMTLYNGAKNFKLRLDIFKLLLEVGADVTFVDNAGDTILHLILCNKENPNILEAVKLSLEYGLDVNIQNEKGQSALHLASLHCECIKVVKLLLKNGADPNVVDNDGWTALNYICAKPTLKAVHLKMIQLLIQYTADVNIQNVYGDSPIMSLYIAEDYNLRFKVFSLLLEAGAVVTYLNEGRNTMFHIILYNPKNQSVTKEMEVLLKSGVDVHTQNKKGYSALHFAVIFSEPLEVLEQLLKNRADPNAVDENGWTALHRICAHPKLEKVHLKMIERLIEYRANVNIANNDGERPIMTLYNGAKDFKLRLDVFKLLLKAGADVTHVNLEGNTILNYILYNGKDPNIVEAVEWSLNHGSAVNIKNKLGQSALHFAVTFSQSLEVIKLLLERDANPNTVDNNGRTAMNYICLKPGMKKVNYKMIETLIEKGANVNIHDNFGDSPITNLFALGDCLVSELKLRLNAFRLLLQKGAVCQRSNVFDRYVSYNFDKADPLGDTSDVVKEVQYLLKTGMNVNKRDEEGRSPLHKAICELRIEHVQFLFRNGADPNIVDAYGNIPLNYTFERFEHADMTFQFKIFLRILELNIKSNVDLSHIGSNGKTVLHLLIIKVSTFFLRTDKKDELAKVSEYVLQYIEILLKHGLDINIKNRDGFTPLNEAVSHCNYCIAQFLVKHGADVNTVNFKGGFLENEVLQSLNLATTLNLLDIIKLLRGKKFKIKPNQYLTLFKYLTLYENVHINYRLYSELLDVWTTTDPSMEQCFFYDDIFQLDNCNQQLK</sequence>
<feature type="repeat" description="ANK" evidence="3">
    <location>
        <begin position="40"/>
        <end position="77"/>
    </location>
</feature>
<dbReference type="InterPro" id="IPR036770">
    <property type="entry name" value="Ankyrin_rpt-contain_sf"/>
</dbReference>
<dbReference type="Pfam" id="PF12796">
    <property type="entry name" value="Ank_2"/>
    <property type="match status" value="6"/>
</dbReference>
<dbReference type="InterPro" id="IPR002110">
    <property type="entry name" value="Ankyrin_rpt"/>
</dbReference>
<accession>A0ABD2WC48</accession>
<feature type="repeat" description="ANK" evidence="3">
    <location>
        <begin position="877"/>
        <end position="909"/>
    </location>
</feature>
<dbReference type="PANTHER" id="PTHR24123:SF33">
    <property type="entry name" value="PROTEIN HOS4"/>
    <property type="match status" value="1"/>
</dbReference>
<organism evidence="4 5">
    <name type="scientific">Trichogramma kaykai</name>
    <dbReference type="NCBI Taxonomy" id="54128"/>
    <lineage>
        <taxon>Eukaryota</taxon>
        <taxon>Metazoa</taxon>
        <taxon>Ecdysozoa</taxon>
        <taxon>Arthropoda</taxon>
        <taxon>Hexapoda</taxon>
        <taxon>Insecta</taxon>
        <taxon>Pterygota</taxon>
        <taxon>Neoptera</taxon>
        <taxon>Endopterygota</taxon>
        <taxon>Hymenoptera</taxon>
        <taxon>Apocrita</taxon>
        <taxon>Proctotrupomorpha</taxon>
        <taxon>Chalcidoidea</taxon>
        <taxon>Trichogrammatidae</taxon>
        <taxon>Trichogramma</taxon>
    </lineage>
</organism>
<name>A0ABD2WC48_9HYME</name>
<feature type="repeat" description="ANK" evidence="3">
    <location>
        <begin position="301"/>
        <end position="334"/>
    </location>
</feature>
<evidence type="ECO:0000256" key="3">
    <source>
        <dbReference type="PROSITE-ProRule" id="PRU00023"/>
    </source>
</evidence>
<feature type="repeat" description="ANK" evidence="3">
    <location>
        <begin position="748"/>
        <end position="780"/>
    </location>
</feature>
<comment type="caution">
    <text evidence="4">The sequence shown here is derived from an EMBL/GenBank/DDBJ whole genome shotgun (WGS) entry which is preliminary data.</text>
</comment>
<dbReference type="Pfam" id="PF00023">
    <property type="entry name" value="Ank"/>
    <property type="match status" value="1"/>
</dbReference>
<reference evidence="4 5" key="1">
    <citation type="journal article" date="2024" name="bioRxiv">
        <title>A reference genome for Trichogramma kaykai: A tiny desert-dwelling parasitoid wasp with competing sex-ratio distorters.</title>
        <authorList>
            <person name="Culotta J."/>
            <person name="Lindsey A.R."/>
        </authorList>
    </citation>
    <scope>NUCLEOTIDE SEQUENCE [LARGE SCALE GENOMIC DNA]</scope>
    <source>
        <strain evidence="4 5">KSX58</strain>
    </source>
</reference>
<evidence type="ECO:0000256" key="2">
    <source>
        <dbReference type="ARBA" id="ARBA00023043"/>
    </source>
</evidence>
<keyword evidence="5" id="KW-1185">Reference proteome</keyword>
<keyword evidence="1" id="KW-0677">Repeat</keyword>
<keyword evidence="2 3" id="KW-0040">ANK repeat</keyword>
<dbReference type="PROSITE" id="PS50088">
    <property type="entry name" value="ANK_REPEAT"/>
    <property type="match status" value="9"/>
</dbReference>
<dbReference type="Gene3D" id="1.25.40.20">
    <property type="entry name" value="Ankyrin repeat-containing domain"/>
    <property type="match status" value="7"/>
</dbReference>
<protein>
    <submittedName>
        <fullName evidence="4">Uncharacterized protein</fullName>
    </submittedName>
</protein>
<gene>
    <name evidence="4" type="ORF">TKK_014799</name>
</gene>
<proteinExistence type="predicted"/>
<dbReference type="EMBL" id="JBJJXI010000120">
    <property type="protein sequence ID" value="KAL3390255.1"/>
    <property type="molecule type" value="Genomic_DNA"/>
</dbReference>
<dbReference type="SMART" id="SM00248">
    <property type="entry name" value="ANK"/>
    <property type="match status" value="19"/>
</dbReference>
<feature type="repeat" description="ANK" evidence="3">
    <location>
        <begin position="447"/>
        <end position="480"/>
    </location>
</feature>
<dbReference type="Proteomes" id="UP001627154">
    <property type="component" value="Unassembled WGS sequence"/>
</dbReference>
<dbReference type="PROSITE" id="PS50297">
    <property type="entry name" value="ANK_REP_REGION"/>
    <property type="match status" value="6"/>
</dbReference>
<evidence type="ECO:0000313" key="4">
    <source>
        <dbReference type="EMBL" id="KAL3390255.1"/>
    </source>
</evidence>
<feature type="repeat" description="ANK" evidence="3">
    <location>
        <begin position="628"/>
        <end position="665"/>
    </location>
</feature>
<evidence type="ECO:0000256" key="1">
    <source>
        <dbReference type="ARBA" id="ARBA00022737"/>
    </source>
</evidence>
<evidence type="ECO:0000313" key="5">
    <source>
        <dbReference type="Proteomes" id="UP001627154"/>
    </source>
</evidence>
<feature type="repeat" description="ANK" evidence="3">
    <location>
        <begin position="481"/>
        <end position="518"/>
    </location>
</feature>
<feature type="repeat" description="ANK" evidence="3">
    <location>
        <begin position="153"/>
        <end position="187"/>
    </location>
</feature>
<dbReference type="AlphaFoldDB" id="A0ABD2WC48"/>
<dbReference type="InterPro" id="IPR051165">
    <property type="entry name" value="Multifunctional_ANK_Repeat"/>
</dbReference>
<dbReference type="SUPFAM" id="SSF48403">
    <property type="entry name" value="Ankyrin repeat"/>
    <property type="match status" value="4"/>
</dbReference>
<dbReference type="PANTHER" id="PTHR24123">
    <property type="entry name" value="ANKYRIN REPEAT-CONTAINING"/>
    <property type="match status" value="1"/>
</dbReference>
<feature type="repeat" description="ANK" evidence="3">
    <location>
        <begin position="594"/>
        <end position="627"/>
    </location>
</feature>